<reference evidence="1" key="1">
    <citation type="submission" date="2022-06" db="EMBL/GenBank/DDBJ databases">
        <title>Novel species in genus nocardia.</title>
        <authorList>
            <person name="Li F."/>
        </authorList>
    </citation>
    <scope>NUCLEOTIDE SEQUENCE</scope>
    <source>
        <strain evidence="1">CDC141</strain>
    </source>
</reference>
<gene>
    <name evidence="1" type="ORF">NDR86_26495</name>
</gene>
<dbReference type="Proteomes" id="UP001139157">
    <property type="component" value="Unassembled WGS sequence"/>
</dbReference>
<name>A0A9X2E9Z9_9NOCA</name>
<protein>
    <submittedName>
        <fullName evidence="1">Uncharacterized protein</fullName>
    </submittedName>
</protein>
<dbReference type="EMBL" id="JAMRXG010000012">
    <property type="protein sequence ID" value="MCM6777044.1"/>
    <property type="molecule type" value="Genomic_DNA"/>
</dbReference>
<comment type="caution">
    <text evidence="1">The sequence shown here is derived from an EMBL/GenBank/DDBJ whole genome shotgun (WGS) entry which is preliminary data.</text>
</comment>
<organism evidence="1 2">
    <name type="scientific">Nocardia pulmonis</name>
    <dbReference type="NCBI Taxonomy" id="2951408"/>
    <lineage>
        <taxon>Bacteria</taxon>
        <taxon>Bacillati</taxon>
        <taxon>Actinomycetota</taxon>
        <taxon>Actinomycetes</taxon>
        <taxon>Mycobacteriales</taxon>
        <taxon>Nocardiaceae</taxon>
        <taxon>Nocardia</taxon>
    </lineage>
</organism>
<proteinExistence type="predicted"/>
<dbReference type="RefSeq" id="WP_251915643.1">
    <property type="nucleotide sequence ID" value="NZ_JAMRXG010000012.1"/>
</dbReference>
<evidence type="ECO:0000313" key="1">
    <source>
        <dbReference type="EMBL" id="MCM6777044.1"/>
    </source>
</evidence>
<dbReference type="AlphaFoldDB" id="A0A9X2E9Z9"/>
<keyword evidence="2" id="KW-1185">Reference proteome</keyword>
<sequence length="132" mass="13990">MEISTGGRILMIGLHPRALDYSKFPGLDEAGLTARIEAGHAALRAAGFDTESCSVDAEPEAAEAQIRARLATGEFALVLIGAGIRASIDHTLLFERIVNVVLEAAPGVRFCFNTSPETTVDALRRSAAPRIS</sequence>
<evidence type="ECO:0000313" key="2">
    <source>
        <dbReference type="Proteomes" id="UP001139157"/>
    </source>
</evidence>
<accession>A0A9X2E9Z9</accession>